<dbReference type="GeneID" id="9595578"/>
<evidence type="ECO:0000256" key="8">
    <source>
        <dbReference type="ARBA" id="ARBA00022729"/>
    </source>
</evidence>
<evidence type="ECO:0000256" key="7">
    <source>
        <dbReference type="ARBA" id="ARBA00022723"/>
    </source>
</evidence>
<evidence type="ECO:0000256" key="3">
    <source>
        <dbReference type="ARBA" id="ARBA00004239"/>
    </source>
</evidence>
<keyword evidence="7 15" id="KW-0479">Metal-binding</keyword>
<evidence type="ECO:0000256" key="2">
    <source>
        <dbReference type="ARBA" id="ARBA00002451"/>
    </source>
</evidence>
<evidence type="ECO:0000313" key="18">
    <source>
        <dbReference type="EMBL" id="EFI97803.1"/>
    </source>
</evidence>
<dbReference type="InterPro" id="IPR023828">
    <property type="entry name" value="Peptidase_S8_Ser-AS"/>
</dbReference>
<dbReference type="STRING" id="578458.D8Q0R8"/>
<name>D8Q0R8_SCHCM</name>
<evidence type="ECO:0000256" key="6">
    <source>
        <dbReference type="ARBA" id="ARBA00022670"/>
    </source>
</evidence>
<comment type="catalytic activity">
    <reaction evidence="1">
        <text>Release of an N-terminal tripeptide from a polypeptide.</text>
        <dbReference type="EC" id="3.4.14.10"/>
    </reaction>
</comment>
<dbReference type="GO" id="GO:0005576">
    <property type="term" value="C:extracellular region"/>
    <property type="evidence" value="ECO:0007669"/>
    <property type="project" value="UniProtKB-SubCell"/>
</dbReference>
<dbReference type="eggNOG" id="ENOG502QR6D">
    <property type="taxonomic scope" value="Eukaryota"/>
</dbReference>
<keyword evidence="9 15" id="KW-0378">Hydrolase</keyword>
<keyword evidence="14" id="KW-0325">Glycoprotein</keyword>
<evidence type="ECO:0000256" key="10">
    <source>
        <dbReference type="ARBA" id="ARBA00022825"/>
    </source>
</evidence>
<keyword evidence="12" id="KW-0843">Virulence</keyword>
<gene>
    <name evidence="18" type="ORF">SCHCODRAFT_67336</name>
</gene>
<dbReference type="KEGG" id="scm:SCHCO_02618632"/>
<dbReference type="InterPro" id="IPR000209">
    <property type="entry name" value="Peptidase_S8/S53_dom"/>
</dbReference>
<dbReference type="PANTHER" id="PTHR14218">
    <property type="entry name" value="PROTEASE S8 TRIPEPTIDYL PEPTIDASE I CLN2"/>
    <property type="match status" value="1"/>
</dbReference>
<evidence type="ECO:0000256" key="12">
    <source>
        <dbReference type="ARBA" id="ARBA00023026"/>
    </source>
</evidence>
<dbReference type="EMBL" id="GL377305">
    <property type="protein sequence ID" value="EFI97803.1"/>
    <property type="molecule type" value="Genomic_DNA"/>
</dbReference>
<keyword evidence="11 15" id="KW-0106">Calcium</keyword>
<dbReference type="SUPFAM" id="SSF54897">
    <property type="entry name" value="Protease propeptides/inhibitors"/>
    <property type="match status" value="1"/>
</dbReference>
<dbReference type="CDD" id="cd04056">
    <property type="entry name" value="Peptidases_S53"/>
    <property type="match status" value="1"/>
</dbReference>
<dbReference type="InParanoid" id="D8Q0R8"/>
<reference evidence="18 19" key="1">
    <citation type="journal article" date="2010" name="Nat. Biotechnol.">
        <title>Genome sequence of the model mushroom Schizophyllum commune.</title>
        <authorList>
            <person name="Ohm R.A."/>
            <person name="de Jong J.F."/>
            <person name="Lugones L.G."/>
            <person name="Aerts A."/>
            <person name="Kothe E."/>
            <person name="Stajich J.E."/>
            <person name="de Vries R.P."/>
            <person name="Record E."/>
            <person name="Levasseur A."/>
            <person name="Baker S.E."/>
            <person name="Bartholomew K.A."/>
            <person name="Coutinho P.M."/>
            <person name="Erdmann S."/>
            <person name="Fowler T.J."/>
            <person name="Gathman A.C."/>
            <person name="Lombard V."/>
            <person name="Henrissat B."/>
            <person name="Knabe N."/>
            <person name="Kuees U."/>
            <person name="Lilly W.W."/>
            <person name="Lindquist E."/>
            <person name="Lucas S."/>
            <person name="Magnuson J.K."/>
            <person name="Piumi F."/>
            <person name="Raudaskoski M."/>
            <person name="Salamov A."/>
            <person name="Schmutz J."/>
            <person name="Schwarze F.W.M.R."/>
            <person name="vanKuyk P.A."/>
            <person name="Horton J.S."/>
            <person name="Grigoriev I.V."/>
            <person name="Woesten H.A.B."/>
        </authorList>
    </citation>
    <scope>NUCLEOTIDE SEQUENCE [LARGE SCALE GENOMIC DNA]</scope>
    <source>
        <strain evidence="19">H4-8 / FGSC 9210</strain>
    </source>
</reference>
<dbReference type="GO" id="GO:0008240">
    <property type="term" value="F:tripeptidyl-peptidase activity"/>
    <property type="evidence" value="ECO:0007669"/>
    <property type="project" value="UniProtKB-EC"/>
</dbReference>
<evidence type="ECO:0000256" key="4">
    <source>
        <dbReference type="ARBA" id="ARBA00012462"/>
    </source>
</evidence>
<keyword evidence="6 15" id="KW-0645">Protease</keyword>
<dbReference type="FunFam" id="3.40.50.200:FF:000015">
    <property type="entry name" value="Tripeptidyl peptidase A"/>
    <property type="match status" value="1"/>
</dbReference>
<feature type="binding site" evidence="15">
    <location>
        <position position="549"/>
    </location>
    <ligand>
        <name>Ca(2+)</name>
        <dbReference type="ChEBI" id="CHEBI:29108"/>
    </ligand>
</feature>
<dbReference type="Gene3D" id="3.40.50.200">
    <property type="entry name" value="Peptidase S8/S53 domain"/>
    <property type="match status" value="1"/>
</dbReference>
<dbReference type="GO" id="GO:0006508">
    <property type="term" value="P:proteolysis"/>
    <property type="evidence" value="ECO:0007669"/>
    <property type="project" value="UniProtKB-KW"/>
</dbReference>
<dbReference type="InterPro" id="IPR030400">
    <property type="entry name" value="Sedolisin_dom"/>
</dbReference>
<dbReference type="AlphaFoldDB" id="D8Q0R8"/>
<dbReference type="Proteomes" id="UP000007431">
    <property type="component" value="Unassembled WGS sequence"/>
</dbReference>
<dbReference type="Pfam" id="PF09286">
    <property type="entry name" value="Pro-kuma_activ"/>
    <property type="match status" value="1"/>
</dbReference>
<feature type="binding site" evidence="15">
    <location>
        <position position="569"/>
    </location>
    <ligand>
        <name>Ca(2+)</name>
        <dbReference type="ChEBI" id="CHEBI:29108"/>
    </ligand>
</feature>
<feature type="signal peptide" evidence="16">
    <location>
        <begin position="1"/>
        <end position="19"/>
    </location>
</feature>
<feature type="chain" id="PRO_5003120498" description="tripeptidyl-peptidase II" evidence="16">
    <location>
        <begin position="20"/>
        <end position="586"/>
    </location>
</feature>
<evidence type="ECO:0000256" key="13">
    <source>
        <dbReference type="ARBA" id="ARBA00023145"/>
    </source>
</evidence>
<accession>D8Q0R8</accession>
<dbReference type="EC" id="3.4.14.10" evidence="4"/>
<dbReference type="PROSITE" id="PS51695">
    <property type="entry name" value="SEDOLISIN"/>
    <property type="match status" value="1"/>
</dbReference>
<dbReference type="CDD" id="cd11377">
    <property type="entry name" value="Pro-peptidase_S53"/>
    <property type="match status" value="1"/>
</dbReference>
<keyword evidence="19" id="KW-1185">Reference proteome</keyword>
<dbReference type="Pfam" id="PF00082">
    <property type="entry name" value="Peptidase_S8"/>
    <property type="match status" value="1"/>
</dbReference>
<dbReference type="SMART" id="SM00944">
    <property type="entry name" value="Pro-kuma_activ"/>
    <property type="match status" value="1"/>
</dbReference>
<dbReference type="InterPro" id="IPR015366">
    <property type="entry name" value="S53_propep"/>
</dbReference>
<dbReference type="HOGENOM" id="CLU_013783_3_0_1"/>
<dbReference type="OMA" id="VIRTMNY"/>
<comment type="subcellular location">
    <subcellularLocation>
        <location evidence="3">Secreted</location>
        <location evidence="3">Extracellular space</location>
    </subcellularLocation>
</comment>
<keyword evidence="13" id="KW-0865">Zymogen</keyword>
<feature type="binding site" evidence="15">
    <location>
        <position position="567"/>
    </location>
    <ligand>
        <name>Ca(2+)</name>
        <dbReference type="ChEBI" id="CHEBI:29108"/>
    </ligand>
</feature>
<feature type="active site" description="Charge relay system" evidence="15">
    <location>
        <position position="506"/>
    </location>
</feature>
<dbReference type="VEuPathDB" id="FungiDB:SCHCODRAFT_02618632"/>
<evidence type="ECO:0000259" key="17">
    <source>
        <dbReference type="PROSITE" id="PS51695"/>
    </source>
</evidence>
<keyword evidence="10 15" id="KW-0720">Serine protease</keyword>
<keyword evidence="8 16" id="KW-0732">Signal</keyword>
<keyword evidence="5" id="KW-0964">Secreted</keyword>
<dbReference type="OrthoDB" id="409122at2759"/>
<sequence length="586" mass="62948">MLLLGLGVSALHLAALAAASPLSKRWDDRSVKHAWETIPKGFQYHGPAPADHTFDLRLGLAQPHIETLISKLYEVSTPGHDSYGQHLSKGELHELARPHDDTLPLVQDWFDYHGIDISNMKHSAATNFVTIYNVTVEQAEKLLGTKYNVYRHSTTGEYVVRTMSYSLPKDLIGHVDVVAPTTYFGTMKSMRATSFKQPELDGSNEKDLNVNAEAASDCGSTVTPACLQKLYNTSGYKPKADTNTTLGVAGYLDEFANEEDLTTFLKKYLPDAANATFKTVQINDGGNDQNDPGVEANLDIQYTEALSYPIPNVYYSTGGSPPFNEDSQTPTNTNEPYLDWLEYILDQDDIPQTFTTSYGDDEQTVPQDYAQNVCDQLAKLGARGASILFSSGDFGVGGGDCAKNDGSNATAFQPAFPASCPYVTTVGGTTGVNPEKAVDFSGGGFSRYFSQPDYQADAVSAYLDFWGDKNSDLFNSSGRAYPDLAAQGSGFQVVIGGSTQSVGGTSASSPTVAGIIALLNDYKVSQGQSPLGFLNPLIYSTAADGFNDITEGTNPGCGTDGFEATKGWDPVTGLGTPDFAKLQKLV</sequence>
<evidence type="ECO:0000256" key="15">
    <source>
        <dbReference type="PROSITE-ProRule" id="PRU01032"/>
    </source>
</evidence>
<dbReference type="GO" id="GO:0004252">
    <property type="term" value="F:serine-type endopeptidase activity"/>
    <property type="evidence" value="ECO:0007669"/>
    <property type="project" value="UniProtKB-UniRule"/>
</dbReference>
<dbReference type="SUPFAM" id="SSF52743">
    <property type="entry name" value="Subtilisin-like"/>
    <property type="match status" value="1"/>
</dbReference>
<proteinExistence type="predicted"/>
<feature type="active site" description="Charge relay system" evidence="15">
    <location>
        <position position="299"/>
    </location>
</feature>
<organism evidence="19">
    <name type="scientific">Schizophyllum commune (strain H4-8 / FGSC 9210)</name>
    <name type="common">Split gill fungus</name>
    <dbReference type="NCBI Taxonomy" id="578458"/>
    <lineage>
        <taxon>Eukaryota</taxon>
        <taxon>Fungi</taxon>
        <taxon>Dikarya</taxon>
        <taxon>Basidiomycota</taxon>
        <taxon>Agaricomycotina</taxon>
        <taxon>Agaricomycetes</taxon>
        <taxon>Agaricomycetidae</taxon>
        <taxon>Agaricales</taxon>
        <taxon>Schizophyllaceae</taxon>
        <taxon>Schizophyllum</taxon>
    </lineage>
</organism>
<feature type="domain" description="Peptidase S53" evidence="17">
    <location>
        <begin position="221"/>
        <end position="586"/>
    </location>
</feature>
<evidence type="ECO:0000313" key="19">
    <source>
        <dbReference type="Proteomes" id="UP000007431"/>
    </source>
</evidence>
<dbReference type="RefSeq" id="XP_003032706.1">
    <property type="nucleotide sequence ID" value="XM_003032660.1"/>
</dbReference>
<feature type="active site" description="Charge relay system" evidence="15">
    <location>
        <position position="295"/>
    </location>
</feature>
<dbReference type="InterPro" id="IPR050819">
    <property type="entry name" value="Tripeptidyl-peptidase_I"/>
</dbReference>
<comment type="cofactor">
    <cofactor evidence="15">
        <name>Ca(2+)</name>
        <dbReference type="ChEBI" id="CHEBI:29108"/>
    </cofactor>
    <text evidence="15">Binds 1 Ca(2+) ion per subunit.</text>
</comment>
<comment type="function">
    <text evidence="2">Secreted tripeptidyl-peptidase which degrades proteins at acidic pHs and is involved in virulence.</text>
</comment>
<evidence type="ECO:0000256" key="1">
    <source>
        <dbReference type="ARBA" id="ARBA00001910"/>
    </source>
</evidence>
<dbReference type="InterPro" id="IPR036852">
    <property type="entry name" value="Peptidase_S8/S53_dom_sf"/>
</dbReference>
<evidence type="ECO:0000256" key="16">
    <source>
        <dbReference type="SAM" id="SignalP"/>
    </source>
</evidence>
<evidence type="ECO:0000256" key="11">
    <source>
        <dbReference type="ARBA" id="ARBA00022837"/>
    </source>
</evidence>
<protein>
    <recommendedName>
        <fullName evidence="4">tripeptidyl-peptidase II</fullName>
        <ecNumber evidence="4">3.4.14.10</ecNumber>
    </recommendedName>
</protein>
<evidence type="ECO:0000256" key="5">
    <source>
        <dbReference type="ARBA" id="ARBA00022525"/>
    </source>
</evidence>
<evidence type="ECO:0000256" key="9">
    <source>
        <dbReference type="ARBA" id="ARBA00022801"/>
    </source>
</evidence>
<dbReference type="PANTHER" id="PTHR14218:SF15">
    <property type="entry name" value="TRIPEPTIDYL-PEPTIDASE 1"/>
    <property type="match status" value="1"/>
</dbReference>
<feature type="binding site" evidence="15">
    <location>
        <position position="548"/>
    </location>
    <ligand>
        <name>Ca(2+)</name>
        <dbReference type="ChEBI" id="CHEBI:29108"/>
    </ligand>
</feature>
<evidence type="ECO:0000256" key="14">
    <source>
        <dbReference type="ARBA" id="ARBA00023180"/>
    </source>
</evidence>
<dbReference type="GO" id="GO:0046872">
    <property type="term" value="F:metal ion binding"/>
    <property type="evidence" value="ECO:0007669"/>
    <property type="project" value="UniProtKB-UniRule"/>
</dbReference>
<dbReference type="PROSITE" id="PS00138">
    <property type="entry name" value="SUBTILASE_SER"/>
    <property type="match status" value="1"/>
</dbReference>